<dbReference type="PROSITE" id="PS51257">
    <property type="entry name" value="PROKAR_LIPOPROTEIN"/>
    <property type="match status" value="1"/>
</dbReference>
<evidence type="ECO:0000313" key="2">
    <source>
        <dbReference type="Proteomes" id="UP000001660"/>
    </source>
</evidence>
<reference evidence="1 2" key="1">
    <citation type="journal article" date="2010" name="Proc. Natl. Acad. Sci. U.S.A.">
        <title>A Nitrospira metagenome illuminates the physiology and evolution of globally important nitrite-oxidizing bacteria.</title>
        <authorList>
            <person name="Lucker S."/>
            <person name="Wagner M."/>
            <person name="Maixner F."/>
            <person name="Pelletier E."/>
            <person name="Koch H."/>
            <person name="Vacherie B."/>
            <person name="Rattei T."/>
            <person name="Sinninghe Damste J."/>
            <person name="Spieck E."/>
            <person name="Le Paslier D."/>
            <person name="Daims H."/>
        </authorList>
    </citation>
    <scope>NUCLEOTIDE SEQUENCE [LARGE SCALE GENOMIC DNA]</scope>
</reference>
<gene>
    <name evidence="1" type="ORF">NIDE0514</name>
</gene>
<evidence type="ECO:0008006" key="3">
    <source>
        <dbReference type="Google" id="ProtNLM"/>
    </source>
</evidence>
<dbReference type="KEGG" id="nde:NIDE0514"/>
<accession>D8PAN0</accession>
<dbReference type="EMBL" id="FP929003">
    <property type="protein sequence ID" value="CBK40289.1"/>
    <property type="molecule type" value="Genomic_DNA"/>
</dbReference>
<proteinExistence type="predicted"/>
<dbReference type="AlphaFoldDB" id="D8PAN0"/>
<organism evidence="1 2">
    <name type="scientific">Nitrospira defluvii</name>
    <dbReference type="NCBI Taxonomy" id="330214"/>
    <lineage>
        <taxon>Bacteria</taxon>
        <taxon>Pseudomonadati</taxon>
        <taxon>Nitrospirota</taxon>
        <taxon>Nitrospiria</taxon>
        <taxon>Nitrospirales</taxon>
        <taxon>Nitrospiraceae</taxon>
        <taxon>Nitrospira</taxon>
    </lineage>
</organism>
<name>D8PAN0_9BACT</name>
<protein>
    <recommendedName>
        <fullName evidence="3">Lipoprotein</fullName>
    </recommendedName>
</protein>
<dbReference type="Gene3D" id="1.20.120.1490">
    <property type="match status" value="1"/>
</dbReference>
<sequence length="163" mass="18269">MRYRSLVVLIGVLVTGLTGCSSHHHGSYGQGKGDYYWSKASQDVSGLVEKHVKNPETVKQVNAVMGEMITEIKSAREQHRQSHRALYELNANYTATPEEFTKILDELNNNRMRSSARMLSLRFKMKSLLTAEEWSALSEELKRYGSRYYGKGAEAAAPAAAQP</sequence>
<dbReference type="OrthoDB" id="9795029at2"/>
<dbReference type="HOGENOM" id="CLU_1624131_0_0_0"/>
<evidence type="ECO:0000313" key="1">
    <source>
        <dbReference type="EMBL" id="CBK40289.1"/>
    </source>
</evidence>
<dbReference type="Proteomes" id="UP000001660">
    <property type="component" value="Chromosome"/>
</dbReference>
<keyword evidence="2" id="KW-1185">Reference proteome</keyword>